<dbReference type="Proteomes" id="UP001153069">
    <property type="component" value="Unassembled WGS sequence"/>
</dbReference>
<proteinExistence type="predicted"/>
<dbReference type="PROSITE" id="PS50217">
    <property type="entry name" value="BZIP"/>
    <property type="match status" value="1"/>
</dbReference>
<feature type="compositionally biased region" description="Basic residues" evidence="1">
    <location>
        <begin position="195"/>
        <end position="208"/>
    </location>
</feature>
<sequence length="284" mass="31144">MSNQTNFVAPIGCLSEHLDYFNDNIASTGDFDDIFAKDFDLVFDPELLASLASGDPAPTPVVVEPFHHPMPVVIPSTTTYIPPAAHYNRPVAPASNPHAAVVTPAAPPKPVAVLKPQATKAAAPKRKAAPAVVSPPSVTQVFESIPAAAPKSSPRKRSFSTISKPAPVAAPAAAAPVSSAEANLSFEEQEDLRRERNRHHAKRSRQRKRDYMNQLEDAVNDMRKENERLFDLLGMDSTRAKANMAQEEERKQERATAKFIAGLKQPRNRVLDNTTLAFLRELWK</sequence>
<dbReference type="SUPFAM" id="SSF57959">
    <property type="entry name" value="Leucine zipper domain"/>
    <property type="match status" value="1"/>
</dbReference>
<protein>
    <recommendedName>
        <fullName evidence="2">BZIP domain-containing protein</fullName>
    </recommendedName>
</protein>
<evidence type="ECO:0000256" key="1">
    <source>
        <dbReference type="SAM" id="MobiDB-lite"/>
    </source>
</evidence>
<reference evidence="3" key="1">
    <citation type="submission" date="2020-06" db="EMBL/GenBank/DDBJ databases">
        <authorList>
            <consortium name="Plant Systems Biology data submission"/>
        </authorList>
    </citation>
    <scope>NUCLEOTIDE SEQUENCE</scope>
    <source>
        <strain evidence="3">D6</strain>
    </source>
</reference>
<organism evidence="3 4">
    <name type="scientific">Seminavis robusta</name>
    <dbReference type="NCBI Taxonomy" id="568900"/>
    <lineage>
        <taxon>Eukaryota</taxon>
        <taxon>Sar</taxon>
        <taxon>Stramenopiles</taxon>
        <taxon>Ochrophyta</taxon>
        <taxon>Bacillariophyta</taxon>
        <taxon>Bacillariophyceae</taxon>
        <taxon>Bacillariophycidae</taxon>
        <taxon>Naviculales</taxon>
        <taxon>Naviculaceae</taxon>
        <taxon>Seminavis</taxon>
    </lineage>
</organism>
<evidence type="ECO:0000313" key="3">
    <source>
        <dbReference type="EMBL" id="CAB9499888.1"/>
    </source>
</evidence>
<keyword evidence="4" id="KW-1185">Reference proteome</keyword>
<dbReference type="Pfam" id="PF07716">
    <property type="entry name" value="bZIP_2"/>
    <property type="match status" value="1"/>
</dbReference>
<feature type="domain" description="BZIP" evidence="2">
    <location>
        <begin position="187"/>
        <end position="229"/>
    </location>
</feature>
<accession>A0A9N8H7M0</accession>
<evidence type="ECO:0000259" key="2">
    <source>
        <dbReference type="PROSITE" id="PS50217"/>
    </source>
</evidence>
<dbReference type="OrthoDB" id="48941at2759"/>
<dbReference type="SMART" id="SM00338">
    <property type="entry name" value="BRLZ"/>
    <property type="match status" value="1"/>
</dbReference>
<dbReference type="InterPro" id="IPR004827">
    <property type="entry name" value="bZIP"/>
</dbReference>
<dbReference type="GO" id="GO:0003700">
    <property type="term" value="F:DNA-binding transcription factor activity"/>
    <property type="evidence" value="ECO:0007669"/>
    <property type="project" value="InterPro"/>
</dbReference>
<comment type="caution">
    <text evidence="3">The sequence shown here is derived from an EMBL/GenBank/DDBJ whole genome shotgun (WGS) entry which is preliminary data.</text>
</comment>
<gene>
    <name evidence="3" type="ORF">SEMRO_71_G039320.1</name>
</gene>
<feature type="region of interest" description="Disordered" evidence="1">
    <location>
        <begin position="173"/>
        <end position="210"/>
    </location>
</feature>
<dbReference type="EMBL" id="CAICTM010000070">
    <property type="protein sequence ID" value="CAB9499888.1"/>
    <property type="molecule type" value="Genomic_DNA"/>
</dbReference>
<dbReference type="InterPro" id="IPR046347">
    <property type="entry name" value="bZIP_sf"/>
</dbReference>
<feature type="region of interest" description="Disordered" evidence="1">
    <location>
        <begin position="116"/>
        <end position="136"/>
    </location>
</feature>
<dbReference type="AlphaFoldDB" id="A0A9N8H7M0"/>
<dbReference type="Gene3D" id="1.20.5.170">
    <property type="match status" value="1"/>
</dbReference>
<evidence type="ECO:0000313" key="4">
    <source>
        <dbReference type="Proteomes" id="UP001153069"/>
    </source>
</evidence>
<name>A0A9N8H7M0_9STRA</name>
<dbReference type="CDD" id="cd14686">
    <property type="entry name" value="bZIP"/>
    <property type="match status" value="1"/>
</dbReference>